<feature type="transmembrane region" description="Helical" evidence="1">
    <location>
        <begin position="66"/>
        <end position="85"/>
    </location>
</feature>
<protein>
    <submittedName>
        <fullName evidence="2">Uncharacterized protein</fullName>
    </submittedName>
</protein>
<keyword evidence="3" id="KW-1185">Reference proteome</keyword>
<name>A0ABQ2F921_9MICO</name>
<evidence type="ECO:0000313" key="2">
    <source>
        <dbReference type="EMBL" id="GGK64605.1"/>
    </source>
</evidence>
<reference evidence="3" key="1">
    <citation type="journal article" date="2019" name="Int. J. Syst. Evol. Microbiol.">
        <title>The Global Catalogue of Microorganisms (GCM) 10K type strain sequencing project: providing services to taxonomists for standard genome sequencing and annotation.</title>
        <authorList>
            <consortium name="The Broad Institute Genomics Platform"/>
            <consortium name="The Broad Institute Genome Sequencing Center for Infectious Disease"/>
            <person name="Wu L."/>
            <person name="Ma J."/>
        </authorList>
    </citation>
    <scope>NUCLEOTIDE SEQUENCE [LARGE SCALE GENOMIC DNA]</scope>
    <source>
        <strain evidence="3">CGMCC 1.5362</strain>
    </source>
</reference>
<dbReference type="Proteomes" id="UP000662111">
    <property type="component" value="Unassembled WGS sequence"/>
</dbReference>
<dbReference type="EMBL" id="BMLB01000002">
    <property type="protein sequence ID" value="GGK64605.1"/>
    <property type="molecule type" value="Genomic_DNA"/>
</dbReference>
<keyword evidence="1" id="KW-1133">Transmembrane helix</keyword>
<feature type="transmembrane region" description="Helical" evidence="1">
    <location>
        <begin position="41"/>
        <end position="59"/>
    </location>
</feature>
<evidence type="ECO:0000313" key="3">
    <source>
        <dbReference type="Proteomes" id="UP000662111"/>
    </source>
</evidence>
<keyword evidence="1" id="KW-0812">Transmembrane</keyword>
<accession>A0ABQ2F921</accession>
<dbReference type="RefSeq" id="WP_029202259.1">
    <property type="nucleotide sequence ID" value="NZ_BMLB01000002.1"/>
</dbReference>
<evidence type="ECO:0000256" key="1">
    <source>
        <dbReference type="SAM" id="Phobius"/>
    </source>
</evidence>
<sequence length="86" mass="8645">MLRYAVAGVVAVVAVGLVLESWARGFLPGDPHHVAGRMRNVVSLGGLSAGLALASMLPVGVVARGALLALSAVALLAAVAYRAGWL</sequence>
<proteinExistence type="predicted"/>
<comment type="caution">
    <text evidence="2">The sequence shown here is derived from an EMBL/GenBank/DDBJ whole genome shotgun (WGS) entry which is preliminary data.</text>
</comment>
<gene>
    <name evidence="2" type="ORF">GCM10011509_11130</name>
</gene>
<keyword evidence="1" id="KW-0472">Membrane</keyword>
<organism evidence="2 3">
    <name type="scientific">Ornithinimicrobium pekingense</name>
    <dbReference type="NCBI Taxonomy" id="384677"/>
    <lineage>
        <taxon>Bacteria</taxon>
        <taxon>Bacillati</taxon>
        <taxon>Actinomycetota</taxon>
        <taxon>Actinomycetes</taxon>
        <taxon>Micrococcales</taxon>
        <taxon>Ornithinimicrobiaceae</taxon>
        <taxon>Ornithinimicrobium</taxon>
    </lineage>
</organism>